<dbReference type="Pfam" id="PF00672">
    <property type="entry name" value="HAMP"/>
    <property type="match status" value="1"/>
</dbReference>
<dbReference type="SMART" id="SM00388">
    <property type="entry name" value="HisKA"/>
    <property type="match status" value="1"/>
</dbReference>
<evidence type="ECO:0000256" key="2">
    <source>
        <dbReference type="ARBA" id="ARBA00004141"/>
    </source>
</evidence>
<dbReference type="Proteomes" id="UP001205861">
    <property type="component" value="Unassembled WGS sequence"/>
</dbReference>
<evidence type="ECO:0000256" key="3">
    <source>
        <dbReference type="ARBA" id="ARBA00012438"/>
    </source>
</evidence>
<evidence type="ECO:0000256" key="8">
    <source>
        <dbReference type="ARBA" id="ARBA00022989"/>
    </source>
</evidence>
<keyword evidence="8 11" id="KW-1133">Transmembrane helix</keyword>
<evidence type="ECO:0000259" key="13">
    <source>
        <dbReference type="PROSITE" id="PS50885"/>
    </source>
</evidence>
<dbReference type="CDD" id="cd06225">
    <property type="entry name" value="HAMP"/>
    <property type="match status" value="1"/>
</dbReference>
<dbReference type="InterPro" id="IPR004358">
    <property type="entry name" value="Sig_transdc_His_kin-like_C"/>
</dbReference>
<dbReference type="InterPro" id="IPR050428">
    <property type="entry name" value="TCS_sensor_his_kinase"/>
</dbReference>
<dbReference type="InterPro" id="IPR003661">
    <property type="entry name" value="HisK_dim/P_dom"/>
</dbReference>
<dbReference type="CDD" id="cd00082">
    <property type="entry name" value="HisKA"/>
    <property type="match status" value="1"/>
</dbReference>
<dbReference type="PROSITE" id="PS50109">
    <property type="entry name" value="HIS_KIN"/>
    <property type="match status" value="1"/>
</dbReference>
<dbReference type="PRINTS" id="PR00344">
    <property type="entry name" value="BCTRLSENSOR"/>
</dbReference>
<accession>A0ABT2BLW5</accession>
<feature type="transmembrane region" description="Helical" evidence="11">
    <location>
        <begin position="156"/>
        <end position="178"/>
    </location>
</feature>
<dbReference type="InterPro" id="IPR036890">
    <property type="entry name" value="HATPase_C_sf"/>
</dbReference>
<keyword evidence="7" id="KW-0418">Kinase</keyword>
<evidence type="ECO:0000256" key="4">
    <source>
        <dbReference type="ARBA" id="ARBA00022553"/>
    </source>
</evidence>
<dbReference type="RefSeq" id="WP_258857037.1">
    <property type="nucleotide sequence ID" value="NZ_JANUGV010000003.1"/>
</dbReference>
<keyword evidence="4" id="KW-0597">Phosphoprotein</keyword>
<dbReference type="Pfam" id="PF00512">
    <property type="entry name" value="HisKA"/>
    <property type="match status" value="1"/>
</dbReference>
<keyword evidence="9" id="KW-0902">Two-component regulatory system</keyword>
<evidence type="ECO:0000256" key="10">
    <source>
        <dbReference type="ARBA" id="ARBA00023136"/>
    </source>
</evidence>
<evidence type="ECO:0000256" key="5">
    <source>
        <dbReference type="ARBA" id="ARBA00022679"/>
    </source>
</evidence>
<keyword evidence="15" id="KW-1185">Reference proteome</keyword>
<dbReference type="InterPro" id="IPR036097">
    <property type="entry name" value="HisK_dim/P_sf"/>
</dbReference>
<dbReference type="SUPFAM" id="SSF158472">
    <property type="entry name" value="HAMP domain-like"/>
    <property type="match status" value="1"/>
</dbReference>
<evidence type="ECO:0000256" key="11">
    <source>
        <dbReference type="SAM" id="Phobius"/>
    </source>
</evidence>
<reference evidence="14 15" key="1">
    <citation type="submission" date="2022-08" db="EMBL/GenBank/DDBJ databases">
        <title>Reclassification of Massilia species as members of the genera Telluria, Duganella, Pseudoduganella, Mokoshia gen. nov. and Zemynaea gen. nov. using orthogonal and non-orthogonal genome-based approaches.</title>
        <authorList>
            <person name="Bowman J.P."/>
        </authorList>
    </citation>
    <scope>NUCLEOTIDE SEQUENCE [LARGE SCALE GENOMIC DNA]</scope>
    <source>
        <strain evidence="14 15">JCM 31607</strain>
    </source>
</reference>
<evidence type="ECO:0000313" key="14">
    <source>
        <dbReference type="EMBL" id="MCS0609391.1"/>
    </source>
</evidence>
<evidence type="ECO:0000256" key="9">
    <source>
        <dbReference type="ARBA" id="ARBA00023012"/>
    </source>
</evidence>
<dbReference type="Gene3D" id="1.10.287.130">
    <property type="match status" value="1"/>
</dbReference>
<name>A0ABT2BLW5_9BURK</name>
<dbReference type="EMBL" id="JANUGV010000003">
    <property type="protein sequence ID" value="MCS0609391.1"/>
    <property type="molecule type" value="Genomic_DNA"/>
</dbReference>
<dbReference type="SUPFAM" id="SSF55874">
    <property type="entry name" value="ATPase domain of HSP90 chaperone/DNA topoisomerase II/histidine kinase"/>
    <property type="match status" value="1"/>
</dbReference>
<evidence type="ECO:0000313" key="15">
    <source>
        <dbReference type="Proteomes" id="UP001205861"/>
    </source>
</evidence>
<dbReference type="Pfam" id="PF02518">
    <property type="entry name" value="HATPase_c"/>
    <property type="match status" value="1"/>
</dbReference>
<evidence type="ECO:0000256" key="1">
    <source>
        <dbReference type="ARBA" id="ARBA00000085"/>
    </source>
</evidence>
<evidence type="ECO:0000256" key="7">
    <source>
        <dbReference type="ARBA" id="ARBA00022777"/>
    </source>
</evidence>
<dbReference type="SMART" id="SM00304">
    <property type="entry name" value="HAMP"/>
    <property type="match status" value="1"/>
</dbReference>
<feature type="domain" description="Histidine kinase" evidence="12">
    <location>
        <begin position="237"/>
        <end position="450"/>
    </location>
</feature>
<evidence type="ECO:0000259" key="12">
    <source>
        <dbReference type="PROSITE" id="PS50109"/>
    </source>
</evidence>
<comment type="subcellular location">
    <subcellularLocation>
        <location evidence="2">Membrane</location>
        <topology evidence="2">Multi-pass membrane protein</topology>
    </subcellularLocation>
</comment>
<dbReference type="SMART" id="SM00387">
    <property type="entry name" value="HATPase_c"/>
    <property type="match status" value="1"/>
</dbReference>
<dbReference type="EC" id="2.7.13.3" evidence="3"/>
<keyword evidence="5" id="KW-0808">Transferase</keyword>
<comment type="caution">
    <text evidence="14">The sequence shown here is derived from an EMBL/GenBank/DDBJ whole genome shotgun (WGS) entry which is preliminary data.</text>
</comment>
<keyword evidence="6 11" id="KW-0812">Transmembrane</keyword>
<dbReference type="SUPFAM" id="SSF47384">
    <property type="entry name" value="Homodimeric domain of signal transducing histidine kinase"/>
    <property type="match status" value="1"/>
</dbReference>
<feature type="domain" description="HAMP" evidence="13">
    <location>
        <begin position="175"/>
        <end position="229"/>
    </location>
</feature>
<dbReference type="PANTHER" id="PTHR45436:SF15">
    <property type="entry name" value="SENSOR HISTIDINE KINASE CUSS"/>
    <property type="match status" value="1"/>
</dbReference>
<dbReference type="InterPro" id="IPR003660">
    <property type="entry name" value="HAMP_dom"/>
</dbReference>
<evidence type="ECO:0000256" key="6">
    <source>
        <dbReference type="ARBA" id="ARBA00022692"/>
    </source>
</evidence>
<dbReference type="Gene3D" id="1.10.8.500">
    <property type="entry name" value="HAMP domain in histidine kinase"/>
    <property type="match status" value="1"/>
</dbReference>
<dbReference type="PROSITE" id="PS50885">
    <property type="entry name" value="HAMP"/>
    <property type="match status" value="1"/>
</dbReference>
<feature type="transmembrane region" description="Helical" evidence="11">
    <location>
        <begin position="6"/>
        <end position="29"/>
    </location>
</feature>
<dbReference type="InterPro" id="IPR003594">
    <property type="entry name" value="HATPase_dom"/>
</dbReference>
<gene>
    <name evidence="14" type="ORF">NX773_14565</name>
</gene>
<dbReference type="Gene3D" id="3.30.565.10">
    <property type="entry name" value="Histidine kinase-like ATPase, C-terminal domain"/>
    <property type="match status" value="1"/>
</dbReference>
<comment type="catalytic activity">
    <reaction evidence="1">
        <text>ATP + protein L-histidine = ADP + protein N-phospho-L-histidine.</text>
        <dbReference type="EC" id="2.7.13.3"/>
    </reaction>
</comment>
<keyword evidence="14" id="KW-0547">Nucleotide-binding</keyword>
<sequence>MGRLFWKFFFATWLVQALAVLAISTGIWFKDRNAAHRSARVDFGPPGAFAVDAAAQTLRFGGLPALRALLTQHDGIQLYAVDAGGHELLGRPTDAALLQELRQLHARDPAAHALQTVQAEGNDWLLFAARSEQRGARARSHGLGGHRAPRDGYFPLMPMLLAMLGSLVSAALLAWHFAKPIRRLRTAFDAVAAGKLDTRIGAPARRGDELTDLSRDFDRMAQRLEDEHAAQRRLLHDVSHEMRSPLARLQAAIGLARQRPDRVGTWLDRIERESTRMDAMIGEVLALARLDAGVGGALGDEVVIDELVAQVVDDARFEAQASGKSVSLSATGASVVRGGAEMLHSAIENVVRNAVKHTEDGTAVTASVTPDPRAGLVRIAVCDHGPGVPDAELALIFRPFQRGSQNTALPGHGLGLAIAQRVVRSHGGEISARNRDGGGLCVEIVLPLASGAGAPR</sequence>
<dbReference type="InterPro" id="IPR005467">
    <property type="entry name" value="His_kinase_dom"/>
</dbReference>
<keyword evidence="14" id="KW-0067">ATP-binding</keyword>
<proteinExistence type="predicted"/>
<dbReference type="GO" id="GO:0005524">
    <property type="term" value="F:ATP binding"/>
    <property type="evidence" value="ECO:0007669"/>
    <property type="project" value="UniProtKB-KW"/>
</dbReference>
<dbReference type="PANTHER" id="PTHR45436">
    <property type="entry name" value="SENSOR HISTIDINE KINASE YKOH"/>
    <property type="match status" value="1"/>
</dbReference>
<keyword evidence="10 11" id="KW-0472">Membrane</keyword>
<organism evidence="14 15">
    <name type="scientific">Massilia solisilvae</name>
    <dbReference type="NCBI Taxonomy" id="1811225"/>
    <lineage>
        <taxon>Bacteria</taxon>
        <taxon>Pseudomonadati</taxon>
        <taxon>Pseudomonadota</taxon>
        <taxon>Betaproteobacteria</taxon>
        <taxon>Burkholderiales</taxon>
        <taxon>Oxalobacteraceae</taxon>
        <taxon>Telluria group</taxon>
        <taxon>Massilia</taxon>
    </lineage>
</organism>
<protein>
    <recommendedName>
        <fullName evidence="3">histidine kinase</fullName>
        <ecNumber evidence="3">2.7.13.3</ecNumber>
    </recommendedName>
</protein>